<dbReference type="Pfam" id="PF13561">
    <property type="entry name" value="adh_short_C2"/>
    <property type="match status" value="1"/>
</dbReference>
<protein>
    <submittedName>
        <fullName evidence="5">Uncharacterized protein</fullName>
    </submittedName>
</protein>
<dbReference type="Pfam" id="PF00106">
    <property type="entry name" value="adh_short"/>
    <property type="match status" value="1"/>
</dbReference>
<keyword evidence="3" id="KW-0560">Oxidoreductase</keyword>
<evidence type="ECO:0000313" key="5">
    <source>
        <dbReference type="EMBL" id="KAK3287132.1"/>
    </source>
</evidence>
<dbReference type="InterPro" id="IPR002347">
    <property type="entry name" value="SDR_fam"/>
</dbReference>
<organism evidence="5 6">
    <name type="scientific">Cymbomonas tetramitiformis</name>
    <dbReference type="NCBI Taxonomy" id="36881"/>
    <lineage>
        <taxon>Eukaryota</taxon>
        <taxon>Viridiplantae</taxon>
        <taxon>Chlorophyta</taxon>
        <taxon>Pyramimonadophyceae</taxon>
        <taxon>Pyramimonadales</taxon>
        <taxon>Pyramimonadaceae</taxon>
        <taxon>Cymbomonas</taxon>
    </lineage>
</organism>
<dbReference type="AlphaFoldDB" id="A0AAE0LJ63"/>
<evidence type="ECO:0000256" key="4">
    <source>
        <dbReference type="RuleBase" id="RU000363"/>
    </source>
</evidence>
<dbReference type="PRINTS" id="PR00081">
    <property type="entry name" value="GDHRDH"/>
</dbReference>
<dbReference type="InterPro" id="IPR036291">
    <property type="entry name" value="NAD(P)-bd_dom_sf"/>
</dbReference>
<proteinExistence type="inferred from homology"/>
<dbReference type="GO" id="GO:0016491">
    <property type="term" value="F:oxidoreductase activity"/>
    <property type="evidence" value="ECO:0007669"/>
    <property type="project" value="UniProtKB-KW"/>
</dbReference>
<dbReference type="EMBL" id="LGRX02000998">
    <property type="protein sequence ID" value="KAK3287132.1"/>
    <property type="molecule type" value="Genomic_DNA"/>
</dbReference>
<dbReference type="FunFam" id="3.40.50.720:FF:000084">
    <property type="entry name" value="Short-chain dehydrogenase reductase"/>
    <property type="match status" value="1"/>
</dbReference>
<dbReference type="InterPro" id="IPR020904">
    <property type="entry name" value="Sc_DH/Rdtase_CS"/>
</dbReference>
<accession>A0AAE0LJ63</accession>
<dbReference type="PRINTS" id="PR00080">
    <property type="entry name" value="SDRFAMILY"/>
</dbReference>
<gene>
    <name evidence="5" type="ORF">CYMTET_5361</name>
</gene>
<keyword evidence="2" id="KW-0521">NADP</keyword>
<dbReference type="PROSITE" id="PS00061">
    <property type="entry name" value="ADH_SHORT"/>
    <property type="match status" value="1"/>
</dbReference>
<dbReference type="InterPro" id="IPR052178">
    <property type="entry name" value="Sec_Metab_Biosynth_SDR"/>
</dbReference>
<evidence type="ECO:0000256" key="2">
    <source>
        <dbReference type="ARBA" id="ARBA00022857"/>
    </source>
</evidence>
<sequence length="410" mass="42621">MLGNEPLSAANLFSVAGKHALVTGGSRGIGLMIAKAFVSNGAIVYISARKKEACDKCAEDLTHMGPGKCISLPADLTSDAACRKLASAVANETDKLDILVNNAGATWGSSLEDFPEEAWRKVMDLNVASVFNLTRACLTLLKAASRGASDPARVINISSINGHSTDRMNNNFSYSASKAAVSHLTKILATSLTPDGITVNALAPGFFPSKVPPPAFWSHQLGHWLQLQGLPISEGEAGSGGTGEAGQWNRWVNRGTGEAGSGGRGGAGSVEEAGARWNRSFEPGGTGRAGPVNRVEGLIPVEHRVGLHAACGTGEAGARGTGEASPVEQVRLARWNRAIQAEQVGLQMTAFLMDGDEVNEAVLQQYPIGRVGCETDMAGAVLFLSSRAGAFISGSIIPLDGGYLVAKSNL</sequence>
<dbReference type="SUPFAM" id="SSF51735">
    <property type="entry name" value="NAD(P)-binding Rossmann-fold domains"/>
    <property type="match status" value="2"/>
</dbReference>
<evidence type="ECO:0000256" key="1">
    <source>
        <dbReference type="ARBA" id="ARBA00006484"/>
    </source>
</evidence>
<comment type="similarity">
    <text evidence="1 4">Belongs to the short-chain dehydrogenases/reductases (SDR) family.</text>
</comment>
<name>A0AAE0LJ63_9CHLO</name>
<comment type="caution">
    <text evidence="5">The sequence shown here is derived from an EMBL/GenBank/DDBJ whole genome shotgun (WGS) entry which is preliminary data.</text>
</comment>
<evidence type="ECO:0000313" key="6">
    <source>
        <dbReference type="Proteomes" id="UP001190700"/>
    </source>
</evidence>
<evidence type="ECO:0000256" key="3">
    <source>
        <dbReference type="ARBA" id="ARBA00023002"/>
    </source>
</evidence>
<dbReference type="Proteomes" id="UP001190700">
    <property type="component" value="Unassembled WGS sequence"/>
</dbReference>
<keyword evidence="6" id="KW-1185">Reference proteome</keyword>
<dbReference type="PANTHER" id="PTHR43618">
    <property type="entry name" value="7-ALPHA-HYDROXYSTEROID DEHYDROGENASE"/>
    <property type="match status" value="1"/>
</dbReference>
<dbReference type="PANTHER" id="PTHR43618:SF8">
    <property type="entry name" value="7ALPHA-HYDROXYSTEROID DEHYDROGENASE"/>
    <property type="match status" value="1"/>
</dbReference>
<reference evidence="5 6" key="1">
    <citation type="journal article" date="2015" name="Genome Biol. Evol.">
        <title>Comparative Genomics of a Bacterivorous Green Alga Reveals Evolutionary Causalities and Consequences of Phago-Mixotrophic Mode of Nutrition.</title>
        <authorList>
            <person name="Burns J.A."/>
            <person name="Paasch A."/>
            <person name="Narechania A."/>
            <person name="Kim E."/>
        </authorList>
    </citation>
    <scope>NUCLEOTIDE SEQUENCE [LARGE SCALE GENOMIC DNA]</scope>
    <source>
        <strain evidence="5 6">PLY_AMNH</strain>
    </source>
</reference>
<dbReference type="Gene3D" id="3.40.50.720">
    <property type="entry name" value="NAD(P)-binding Rossmann-like Domain"/>
    <property type="match status" value="2"/>
</dbReference>